<feature type="region of interest" description="Disordered" evidence="1">
    <location>
        <begin position="419"/>
        <end position="441"/>
    </location>
</feature>
<evidence type="ECO:0000256" key="1">
    <source>
        <dbReference type="SAM" id="MobiDB-lite"/>
    </source>
</evidence>
<protein>
    <recommendedName>
        <fullName evidence="5">VWFA domain-containing protein</fullName>
    </recommendedName>
</protein>
<organism evidence="3 4">
    <name type="scientific">Peromyscus maniculatus bairdii</name>
    <name type="common">Prairie deer mouse</name>
    <dbReference type="NCBI Taxonomy" id="230844"/>
    <lineage>
        <taxon>Eukaryota</taxon>
        <taxon>Metazoa</taxon>
        <taxon>Chordata</taxon>
        <taxon>Craniata</taxon>
        <taxon>Vertebrata</taxon>
        <taxon>Euteleostomi</taxon>
        <taxon>Mammalia</taxon>
        <taxon>Eutheria</taxon>
        <taxon>Euarchontoglires</taxon>
        <taxon>Glires</taxon>
        <taxon>Rodentia</taxon>
        <taxon>Myomorpha</taxon>
        <taxon>Muroidea</taxon>
        <taxon>Cricetidae</taxon>
        <taxon>Neotominae</taxon>
        <taxon>Peromyscus</taxon>
    </lineage>
</organism>
<reference evidence="3" key="2">
    <citation type="submission" date="2025-08" db="UniProtKB">
        <authorList>
            <consortium name="Ensembl"/>
        </authorList>
    </citation>
    <scope>IDENTIFICATION</scope>
</reference>
<dbReference type="Gene3D" id="3.40.50.410">
    <property type="entry name" value="von Willebrand factor, type A domain"/>
    <property type="match status" value="1"/>
</dbReference>
<dbReference type="AlphaFoldDB" id="A0A8C9CTV6"/>
<dbReference type="Ensembl" id="ENSPEMT00000038452.1">
    <property type="protein sequence ID" value="ENSPEMP00000037131.1"/>
    <property type="gene ID" value="ENSPEMG00000030612.1"/>
</dbReference>
<accession>A0A8C9CTV6</accession>
<keyword evidence="2" id="KW-0732">Signal</keyword>
<evidence type="ECO:0008006" key="5">
    <source>
        <dbReference type="Google" id="ProtNLM"/>
    </source>
</evidence>
<reference evidence="3 4" key="1">
    <citation type="submission" date="2018-10" db="EMBL/GenBank/DDBJ databases">
        <title>Improved assembly of the deer mouse Peromyscus maniculatus genome.</title>
        <authorList>
            <person name="Lassance J.-M."/>
            <person name="Hoekstra H.E."/>
        </authorList>
    </citation>
    <scope>NUCLEOTIDE SEQUENCE [LARGE SCALE GENOMIC DNA]</scope>
</reference>
<proteinExistence type="predicted"/>
<dbReference type="InterPro" id="IPR036465">
    <property type="entry name" value="vWFA_dom_sf"/>
</dbReference>
<feature type="chain" id="PRO_5034994156" description="VWFA domain-containing protein" evidence="2">
    <location>
        <begin position="20"/>
        <end position="489"/>
    </location>
</feature>
<evidence type="ECO:0000313" key="4">
    <source>
        <dbReference type="Proteomes" id="UP000694547"/>
    </source>
</evidence>
<dbReference type="CDD" id="cd00198">
    <property type="entry name" value="vWFA"/>
    <property type="match status" value="1"/>
</dbReference>
<feature type="signal peptide" evidence="2">
    <location>
        <begin position="1"/>
        <end position="19"/>
    </location>
</feature>
<dbReference type="GeneTree" id="ENSGT00940000157237"/>
<dbReference type="SUPFAM" id="SSF53300">
    <property type="entry name" value="vWA-like"/>
    <property type="match status" value="1"/>
</dbReference>
<reference evidence="3" key="3">
    <citation type="submission" date="2025-09" db="UniProtKB">
        <authorList>
            <consortium name="Ensembl"/>
        </authorList>
    </citation>
    <scope>IDENTIFICATION</scope>
</reference>
<sequence>RVVMIDYLWILGATGMVSEEPVKWQECAIVVTEHSIAAAICWVKKMTFELMAVGEASCLDALLEAGKDETIEAIYYFVVGDVPEESQELLLQRVLEIPYPVCTVSFNAKGEETVAFLKKLSTETDSRTWVQFPAPTWCLTAICNSSSKGSGILFWPPRTLFLLTYVMLPFPGAGVREDVFLIWREMEEACSTLTQVRRLVDKSPQSDATISYEKETKGSTSLESKENREDTWDSQKWLQKYGLKAQKLTFYDVIADCSFRHADGVVDIKGKPEDESVQTSAVGSSTNTLKALKIAFADQETQAIYLLTDGRPDQPPEMVMDHVRLFKNIPIYAISFNYNDKAANEFLKELASLTGGEFRAYDFGCFSPPDAVSQDEDMSLLVQEMQQGYSDLEKIQELYSETLVMDWWYNRGKEGDSKHQKEISSMVSSPEKCANSPSDVDSKAVSPLKVLKGPRKVLDGKTQKKKVLHAGTCAQNGMILGWFSSSEVD</sequence>
<evidence type="ECO:0000313" key="3">
    <source>
        <dbReference type="Ensembl" id="ENSPEMP00000037131.1"/>
    </source>
</evidence>
<evidence type="ECO:0000256" key="2">
    <source>
        <dbReference type="SAM" id="SignalP"/>
    </source>
</evidence>
<dbReference type="PANTHER" id="PTHR46785">
    <property type="entry name" value="VON WILLEBRAND FACTOR A DOMAIN-CONTAINING PROTEIN 3B"/>
    <property type="match status" value="1"/>
</dbReference>
<dbReference type="PANTHER" id="PTHR46785:SF1">
    <property type="entry name" value="VON WILLEBRAND FACTOR A DOMAIN-CONTAINING PROTEIN 3B"/>
    <property type="match status" value="1"/>
</dbReference>
<name>A0A8C9CTV6_PERMB</name>
<keyword evidence="4" id="KW-1185">Reference proteome</keyword>
<dbReference type="Proteomes" id="UP000694547">
    <property type="component" value="Chromosome 21"/>
</dbReference>